<dbReference type="Gene3D" id="3.90.105.10">
    <property type="entry name" value="Molybdopterin biosynthesis moea protein, domain 2"/>
    <property type="match status" value="1"/>
</dbReference>
<gene>
    <name evidence="5" type="ORF">GCM10007981_12280</name>
</gene>
<dbReference type="InterPro" id="IPR001453">
    <property type="entry name" value="MoaB/Mog_dom"/>
</dbReference>
<evidence type="ECO:0000256" key="2">
    <source>
        <dbReference type="ARBA" id="ARBA00010763"/>
    </source>
</evidence>
<dbReference type="SUPFAM" id="SSF63882">
    <property type="entry name" value="MoeA N-terminal region -like"/>
    <property type="match status" value="1"/>
</dbReference>
<dbReference type="InterPro" id="IPR036688">
    <property type="entry name" value="MoeA_C_domain_IV_sf"/>
</dbReference>
<dbReference type="InterPro" id="IPR038987">
    <property type="entry name" value="MoeA-like"/>
</dbReference>
<dbReference type="InterPro" id="IPR024370">
    <property type="entry name" value="PBP_domain"/>
</dbReference>
<dbReference type="PANTHER" id="PTHR10192">
    <property type="entry name" value="MOLYBDOPTERIN BIOSYNTHESIS PROTEIN"/>
    <property type="match status" value="1"/>
</dbReference>
<evidence type="ECO:0000259" key="4">
    <source>
        <dbReference type="SMART" id="SM00852"/>
    </source>
</evidence>
<dbReference type="InterPro" id="IPR036425">
    <property type="entry name" value="MoaB/Mog-like_dom_sf"/>
</dbReference>
<dbReference type="SMART" id="SM00852">
    <property type="entry name" value="MoCF_biosynth"/>
    <property type="match status" value="1"/>
</dbReference>
<dbReference type="AlphaFoldDB" id="A0A830GWA4"/>
<dbReference type="FunFam" id="2.40.340.10:FF:000005">
    <property type="entry name" value="Molybdopterin molybdenumtransferase MoeA"/>
    <property type="match status" value="1"/>
</dbReference>
<name>A0A830GWA4_9CREN</name>
<dbReference type="Gene3D" id="3.40.190.10">
    <property type="entry name" value="Periplasmic binding protein-like II"/>
    <property type="match status" value="1"/>
</dbReference>
<evidence type="ECO:0000313" key="6">
    <source>
        <dbReference type="Proteomes" id="UP000610960"/>
    </source>
</evidence>
<comment type="similarity">
    <text evidence="2">Belongs to the MoeA family.</text>
</comment>
<dbReference type="Pfam" id="PF03454">
    <property type="entry name" value="MoeA_C"/>
    <property type="match status" value="1"/>
</dbReference>
<dbReference type="SUPFAM" id="SSF53218">
    <property type="entry name" value="Molybdenum cofactor biosynthesis proteins"/>
    <property type="match status" value="1"/>
</dbReference>
<dbReference type="NCBIfam" id="NF045515">
    <property type="entry name" value="Glp_gephyrin"/>
    <property type="match status" value="1"/>
</dbReference>
<evidence type="ECO:0000256" key="3">
    <source>
        <dbReference type="ARBA" id="ARBA00023150"/>
    </source>
</evidence>
<dbReference type="GO" id="GO:0005737">
    <property type="term" value="C:cytoplasm"/>
    <property type="evidence" value="ECO:0007669"/>
    <property type="project" value="TreeGrafter"/>
</dbReference>
<dbReference type="SUPFAM" id="SSF53850">
    <property type="entry name" value="Periplasmic binding protein-like II"/>
    <property type="match status" value="1"/>
</dbReference>
<dbReference type="Proteomes" id="UP000610960">
    <property type="component" value="Unassembled WGS sequence"/>
</dbReference>
<dbReference type="NCBIfam" id="TIGR00177">
    <property type="entry name" value="molyb_syn"/>
    <property type="match status" value="1"/>
</dbReference>
<dbReference type="Gene3D" id="2.170.190.11">
    <property type="entry name" value="Molybdopterin biosynthesis moea protein, domain 3"/>
    <property type="match status" value="1"/>
</dbReference>
<comment type="pathway">
    <text evidence="1">Cofactor biosynthesis; molybdopterin biosynthesis.</text>
</comment>
<keyword evidence="6" id="KW-1185">Reference proteome</keyword>
<accession>A0A830GWA4</accession>
<dbReference type="FunFam" id="3.40.190.10:FF:000566">
    <property type="entry name" value="Molybdenum cofactor biosynthesis protein"/>
    <property type="match status" value="1"/>
</dbReference>
<dbReference type="Gene3D" id="3.40.980.10">
    <property type="entry name" value="MoaB/Mog-like domain"/>
    <property type="match status" value="1"/>
</dbReference>
<dbReference type="SUPFAM" id="SSF63867">
    <property type="entry name" value="MoeA C-terminal domain-like"/>
    <property type="match status" value="1"/>
</dbReference>
<dbReference type="EMBL" id="BMNL01000003">
    <property type="protein sequence ID" value="GGP21247.1"/>
    <property type="molecule type" value="Genomic_DNA"/>
</dbReference>
<organism evidence="5 6">
    <name type="scientific">Thermocladium modestius</name>
    <dbReference type="NCBI Taxonomy" id="62609"/>
    <lineage>
        <taxon>Archaea</taxon>
        <taxon>Thermoproteota</taxon>
        <taxon>Thermoprotei</taxon>
        <taxon>Thermoproteales</taxon>
        <taxon>Thermoproteaceae</taxon>
        <taxon>Thermocladium</taxon>
    </lineage>
</organism>
<dbReference type="InterPro" id="IPR005110">
    <property type="entry name" value="MoeA_linker/N"/>
</dbReference>
<proteinExistence type="inferred from homology"/>
<dbReference type="UniPathway" id="UPA00344"/>
<dbReference type="Pfam" id="PF12727">
    <property type="entry name" value="PBP_like"/>
    <property type="match status" value="1"/>
</dbReference>
<sequence length="675" mass="72688">MPRNCARHPLRVLNEACIELSVKRVIFHNLLTPEEALNKLLGYVRVLDAETVDIEETYMRVLAADVYSNMDVPPFDRATMDGYAVRAEDTFNVDELHPARLKLVGGINAGDVPNMEVTRGTTAEIATGAPMPKGANAVIPVEYTKAEGREVVIYRSATPTENVMSAGSDIMMGELVLRACTQVREREAGVLASIGMRRVPVIRRPRVAIVSTGDELVDVGGSLGPGKIYDVNAHSISHAVRESGGVPVLLGIAGDDEGQIREMIMKGLDADLVLVSGGTSAGVADITYRVLDSMGPPGIVIHGLKVKPGKPTVAAVTSGGKLVIGLPGYPNSSLMIFNLLVKPLLSAMQCYPLDTVKIKARLANKAEGARGRRALTPVSLVDVGNQVLAYPLPAESGAISTLAFADGFMEVPENVEFMDKGDEVTVTLFTHEYKPANLYFVGSHDLGIDIMARLLPKWVTVKVINVGSLNGLMAASNEETDVAGLHLIDEESGEYNLPFVEKYGKGKVVLIRGYSREQGIIIPKGNPKGIRGIRDLLRSDVSIVNRNKGAGTRFLLDSLLKRIAAEDGVSFNDLMGRINGYYYEVRTHTAVAAAVSQGKADAGVGIRAAAHMYGLDFIPLSLEKYDFAVPRSRLAKDSVKAFIEMLKSPSFQNELSRLPGYKVSEDIGNQVPLPS</sequence>
<dbReference type="GO" id="GO:0006777">
    <property type="term" value="P:Mo-molybdopterin cofactor biosynthetic process"/>
    <property type="evidence" value="ECO:0007669"/>
    <property type="project" value="UniProtKB-KW"/>
</dbReference>
<comment type="caution">
    <text evidence="5">The sequence shown here is derived from an EMBL/GenBank/DDBJ whole genome shotgun (WGS) entry which is preliminary data.</text>
</comment>
<evidence type="ECO:0000256" key="1">
    <source>
        <dbReference type="ARBA" id="ARBA00005046"/>
    </source>
</evidence>
<dbReference type="PANTHER" id="PTHR10192:SF5">
    <property type="entry name" value="GEPHYRIN"/>
    <property type="match status" value="1"/>
</dbReference>
<dbReference type="CDD" id="cd00887">
    <property type="entry name" value="MoeA"/>
    <property type="match status" value="1"/>
</dbReference>
<reference evidence="5" key="1">
    <citation type="journal article" date="2014" name="Int. J. Syst. Evol. Microbiol.">
        <title>Complete genome sequence of Corynebacterium casei LMG S-19264T (=DSM 44701T), isolated from a smear-ripened cheese.</title>
        <authorList>
            <consortium name="US DOE Joint Genome Institute (JGI-PGF)"/>
            <person name="Walter F."/>
            <person name="Albersmeier A."/>
            <person name="Kalinowski J."/>
            <person name="Ruckert C."/>
        </authorList>
    </citation>
    <scope>NUCLEOTIDE SEQUENCE</scope>
    <source>
        <strain evidence="5">JCM 10088</strain>
    </source>
</reference>
<dbReference type="Gene3D" id="2.40.340.10">
    <property type="entry name" value="MoeA, C-terminal, domain IV"/>
    <property type="match status" value="1"/>
</dbReference>
<feature type="domain" description="MoaB/Mog" evidence="4">
    <location>
        <begin position="208"/>
        <end position="347"/>
    </location>
</feature>
<dbReference type="NCBIfam" id="NF011068">
    <property type="entry name" value="PRK14498.1"/>
    <property type="match status" value="1"/>
</dbReference>
<dbReference type="Pfam" id="PF00994">
    <property type="entry name" value="MoCF_biosynth"/>
    <property type="match status" value="1"/>
</dbReference>
<dbReference type="InterPro" id="IPR005111">
    <property type="entry name" value="MoeA_C_domain_IV"/>
</dbReference>
<keyword evidence="3" id="KW-0501">Molybdenum cofactor biosynthesis</keyword>
<reference evidence="5" key="2">
    <citation type="submission" date="2020-09" db="EMBL/GenBank/DDBJ databases">
        <authorList>
            <person name="Sun Q."/>
            <person name="Ohkuma M."/>
        </authorList>
    </citation>
    <scope>NUCLEOTIDE SEQUENCE</scope>
    <source>
        <strain evidence="5">JCM 10088</strain>
    </source>
</reference>
<dbReference type="InterPro" id="IPR036135">
    <property type="entry name" value="MoeA_linker/N_sf"/>
</dbReference>
<dbReference type="FunFam" id="2.170.190.11:FF:000001">
    <property type="entry name" value="Molybdopterin molybdenumtransferase"/>
    <property type="match status" value="1"/>
</dbReference>
<evidence type="ECO:0000313" key="5">
    <source>
        <dbReference type="EMBL" id="GGP21247.1"/>
    </source>
</evidence>
<dbReference type="Pfam" id="PF03453">
    <property type="entry name" value="MoeA_N"/>
    <property type="match status" value="1"/>
</dbReference>
<protein>
    <submittedName>
        <fullName evidence="5">Molybdopterin biosynthesis protein</fullName>
    </submittedName>
</protein>
<dbReference type="GO" id="GO:0061599">
    <property type="term" value="F:molybdopterin molybdotransferase activity"/>
    <property type="evidence" value="ECO:0007669"/>
    <property type="project" value="TreeGrafter"/>
</dbReference>